<dbReference type="STRING" id="100787.A0A0G4KLH6"/>
<dbReference type="SUPFAM" id="SSF46565">
    <property type="entry name" value="Chaperone J-domain"/>
    <property type="match status" value="1"/>
</dbReference>
<dbReference type="GO" id="GO:0005737">
    <property type="term" value="C:cytoplasm"/>
    <property type="evidence" value="ECO:0007669"/>
    <property type="project" value="UniProtKB-SubCell"/>
</dbReference>
<dbReference type="CDD" id="cd06257">
    <property type="entry name" value="DnaJ"/>
    <property type="match status" value="1"/>
</dbReference>
<dbReference type="PANTHER" id="PTHR44313">
    <property type="entry name" value="DNAJ HOMOLOG SUBFAMILY C MEMBER 17"/>
    <property type="match status" value="1"/>
</dbReference>
<dbReference type="EMBL" id="CVQH01002224">
    <property type="protein sequence ID" value="CRK09665.1"/>
    <property type="molecule type" value="Genomic_DNA"/>
</dbReference>
<feature type="compositionally biased region" description="Basic and acidic residues" evidence="6">
    <location>
        <begin position="192"/>
        <end position="205"/>
    </location>
</feature>
<dbReference type="InterPro" id="IPR036869">
    <property type="entry name" value="J_dom_sf"/>
</dbReference>
<feature type="region of interest" description="Disordered" evidence="6">
    <location>
        <begin position="111"/>
        <end position="254"/>
    </location>
</feature>
<feature type="compositionally biased region" description="Basic and acidic residues" evidence="6">
    <location>
        <begin position="113"/>
        <end position="181"/>
    </location>
</feature>
<dbReference type="InterPro" id="IPR001623">
    <property type="entry name" value="DnaJ_domain"/>
</dbReference>
<evidence type="ECO:0000256" key="4">
    <source>
        <dbReference type="ARBA" id="ARBA00023186"/>
    </source>
</evidence>
<dbReference type="Pfam" id="PF00226">
    <property type="entry name" value="DnaJ"/>
    <property type="match status" value="1"/>
</dbReference>
<feature type="compositionally biased region" description="Basic and acidic residues" evidence="6">
    <location>
        <begin position="213"/>
        <end position="222"/>
    </location>
</feature>
<keyword evidence="4" id="KW-0143">Chaperone</keyword>
<feature type="domain" description="J" evidence="7">
    <location>
        <begin position="19"/>
        <end position="84"/>
    </location>
</feature>
<dbReference type="AlphaFoldDB" id="A0A0G4KLH6"/>
<dbReference type="Proteomes" id="UP000044602">
    <property type="component" value="Unassembled WGS sequence"/>
</dbReference>
<sequence>MDTKDLTQKATEYASQHIDLYALIALDPATTDAKQIHRAWRKSSLLHHPDKAGDAFDPEKWALLESARDVLLDATARGAYDRGREAQALRAAERAQVQGARKRMIDELEAAEGEAKRRRDEQEEKRRELEREKARMGEELRRRRAEEDERFRREAEEKRNREEDEGDERIQELQRRLEETRRRKAEKKARKRGELPPETESKDAPKTNGGEGKAPKWEDLKARMIAVQKKRDAAKLAAAQETAAGTAEEDGTTA</sequence>
<organism evidence="8 9">
    <name type="scientific">Verticillium longisporum</name>
    <name type="common">Verticillium dahliae var. longisporum</name>
    <dbReference type="NCBI Taxonomy" id="100787"/>
    <lineage>
        <taxon>Eukaryota</taxon>
        <taxon>Fungi</taxon>
        <taxon>Dikarya</taxon>
        <taxon>Ascomycota</taxon>
        <taxon>Pezizomycotina</taxon>
        <taxon>Sordariomycetes</taxon>
        <taxon>Hypocreomycetidae</taxon>
        <taxon>Glomerellales</taxon>
        <taxon>Plectosphaerellaceae</taxon>
        <taxon>Verticillium</taxon>
    </lineage>
</organism>
<accession>A0A0G4KLH6</accession>
<evidence type="ECO:0000313" key="9">
    <source>
        <dbReference type="Proteomes" id="UP000044602"/>
    </source>
</evidence>
<evidence type="ECO:0000256" key="2">
    <source>
        <dbReference type="ARBA" id="ARBA00004496"/>
    </source>
</evidence>
<protein>
    <recommendedName>
        <fullName evidence="7">J domain-containing protein</fullName>
    </recommendedName>
</protein>
<evidence type="ECO:0000313" key="8">
    <source>
        <dbReference type="EMBL" id="CRK09665.1"/>
    </source>
</evidence>
<proteinExistence type="predicted"/>
<reference evidence="8 9" key="1">
    <citation type="submission" date="2015-05" db="EMBL/GenBank/DDBJ databases">
        <authorList>
            <person name="Wang D.B."/>
            <person name="Wang M."/>
        </authorList>
    </citation>
    <scope>NUCLEOTIDE SEQUENCE [LARGE SCALE GENOMIC DNA]</scope>
    <source>
        <strain evidence="8">VL1</strain>
    </source>
</reference>
<name>A0A0G4KLH6_VERLO</name>
<dbReference type="Gene3D" id="1.10.287.110">
    <property type="entry name" value="DnaJ domain"/>
    <property type="match status" value="1"/>
</dbReference>
<evidence type="ECO:0000256" key="1">
    <source>
        <dbReference type="ARBA" id="ARBA00004123"/>
    </source>
</evidence>
<feature type="compositionally biased region" description="Basic residues" evidence="6">
    <location>
        <begin position="182"/>
        <end position="191"/>
    </location>
</feature>
<dbReference type="PANTHER" id="PTHR44313:SF1">
    <property type="entry name" value="DNAJ HOMOLOG SUBFAMILY C MEMBER 17"/>
    <property type="match status" value="1"/>
</dbReference>
<evidence type="ECO:0000256" key="6">
    <source>
        <dbReference type="SAM" id="MobiDB-lite"/>
    </source>
</evidence>
<keyword evidence="3" id="KW-0963">Cytoplasm</keyword>
<feature type="non-terminal residue" evidence="8">
    <location>
        <position position="254"/>
    </location>
</feature>
<dbReference type="SMART" id="SM00271">
    <property type="entry name" value="DnaJ"/>
    <property type="match status" value="1"/>
</dbReference>
<comment type="subcellular location">
    <subcellularLocation>
        <location evidence="2">Cytoplasm</location>
    </subcellularLocation>
    <subcellularLocation>
        <location evidence="1">Nucleus</location>
    </subcellularLocation>
</comment>
<evidence type="ECO:0000259" key="7">
    <source>
        <dbReference type="PROSITE" id="PS50076"/>
    </source>
</evidence>
<evidence type="ECO:0000256" key="3">
    <source>
        <dbReference type="ARBA" id="ARBA00022490"/>
    </source>
</evidence>
<dbReference type="GO" id="GO:0000390">
    <property type="term" value="P:spliceosomal complex disassembly"/>
    <property type="evidence" value="ECO:0007669"/>
    <property type="project" value="TreeGrafter"/>
</dbReference>
<feature type="compositionally biased region" description="Low complexity" evidence="6">
    <location>
        <begin position="235"/>
        <end position="246"/>
    </location>
</feature>
<dbReference type="PROSITE" id="PS50076">
    <property type="entry name" value="DNAJ_2"/>
    <property type="match status" value="1"/>
</dbReference>
<dbReference type="InterPro" id="IPR052094">
    <property type="entry name" value="Pre-mRNA-splicing_ERAD"/>
</dbReference>
<gene>
    <name evidence="8" type="ORF">BN1708_002233</name>
</gene>
<evidence type="ECO:0000256" key="5">
    <source>
        <dbReference type="ARBA" id="ARBA00023242"/>
    </source>
</evidence>
<keyword evidence="5" id="KW-0539">Nucleus</keyword>
<dbReference type="GO" id="GO:0005681">
    <property type="term" value="C:spliceosomal complex"/>
    <property type="evidence" value="ECO:0007669"/>
    <property type="project" value="TreeGrafter"/>
</dbReference>
<keyword evidence="9" id="KW-1185">Reference proteome</keyword>